<dbReference type="Proteomes" id="UP001063166">
    <property type="component" value="Unassembled WGS sequence"/>
</dbReference>
<organism evidence="1 2">
    <name type="scientific">Lyophyllum shimeji</name>
    <name type="common">Hon-shimeji</name>
    <name type="synonym">Tricholoma shimeji</name>
    <dbReference type="NCBI Taxonomy" id="47721"/>
    <lineage>
        <taxon>Eukaryota</taxon>
        <taxon>Fungi</taxon>
        <taxon>Dikarya</taxon>
        <taxon>Basidiomycota</taxon>
        <taxon>Agaricomycotina</taxon>
        <taxon>Agaricomycetes</taxon>
        <taxon>Agaricomycetidae</taxon>
        <taxon>Agaricales</taxon>
        <taxon>Tricholomatineae</taxon>
        <taxon>Lyophyllaceae</taxon>
        <taxon>Lyophyllum</taxon>
    </lineage>
</organism>
<keyword evidence="2" id="KW-1185">Reference proteome</keyword>
<evidence type="ECO:0000313" key="1">
    <source>
        <dbReference type="EMBL" id="GLB38148.1"/>
    </source>
</evidence>
<dbReference type="AlphaFoldDB" id="A0A9P3PMG6"/>
<dbReference type="OrthoDB" id="3066480at2759"/>
<name>A0A9P3PMG6_LYOSH</name>
<comment type="caution">
    <text evidence="1">The sequence shown here is derived from an EMBL/GenBank/DDBJ whole genome shotgun (WGS) entry which is preliminary data.</text>
</comment>
<protein>
    <submittedName>
        <fullName evidence="1">Uncharacterized protein</fullName>
    </submittedName>
</protein>
<reference evidence="1" key="1">
    <citation type="submission" date="2022-07" db="EMBL/GenBank/DDBJ databases">
        <title>The genome of Lyophyllum shimeji provides insight into the initial evolution of ectomycorrhizal fungal genome.</title>
        <authorList>
            <person name="Kobayashi Y."/>
            <person name="Shibata T."/>
            <person name="Hirakawa H."/>
            <person name="Shigenobu S."/>
            <person name="Nishiyama T."/>
            <person name="Yamada A."/>
            <person name="Hasebe M."/>
            <person name="Kawaguchi M."/>
        </authorList>
    </citation>
    <scope>NUCLEOTIDE SEQUENCE</scope>
    <source>
        <strain evidence="1">AT787</strain>
    </source>
</reference>
<evidence type="ECO:0000313" key="2">
    <source>
        <dbReference type="Proteomes" id="UP001063166"/>
    </source>
</evidence>
<sequence>MDAEVKKILKKDVERGSPEYFQQHNKALSNIVQNLPAVEYARLQAMAKEWNEKGSPPDEQQRTAEKHGWKRVQWDDVHRWRDMGMVCLTFMAYHASNLRLSCPQELISLCSQDNIAQNMGAVATPFQIEYEALCTEMKKKLVNYVTMLERSLQPGNAKYVEQTEQDPRPDLQVILDEEGFPQLPEPPSFPQKHEELMQIVRKFLNGHSQ</sequence>
<proteinExistence type="predicted"/>
<gene>
    <name evidence="1" type="ORF">LshimejAT787_0500130</name>
</gene>
<accession>A0A9P3PMG6</accession>
<dbReference type="EMBL" id="BRPK01000005">
    <property type="protein sequence ID" value="GLB38148.1"/>
    <property type="molecule type" value="Genomic_DNA"/>
</dbReference>